<name>A0A1M5BKH1_9BACE</name>
<keyword evidence="3" id="KW-1185">Reference proteome</keyword>
<dbReference type="EMBL" id="FQTV01000008">
    <property type="protein sequence ID" value="SHF42850.1"/>
    <property type="molecule type" value="Genomic_DNA"/>
</dbReference>
<dbReference type="Proteomes" id="UP000184509">
    <property type="component" value="Unassembled WGS sequence"/>
</dbReference>
<dbReference type="Pfam" id="PF14899">
    <property type="entry name" value="DUF4492"/>
    <property type="match status" value="1"/>
</dbReference>
<dbReference type="AlphaFoldDB" id="A0A1M5BKH1"/>
<protein>
    <recommendedName>
        <fullName evidence="4">DUF4492 domain-containing protein</fullName>
    </recommendedName>
</protein>
<keyword evidence="1" id="KW-0472">Membrane</keyword>
<proteinExistence type="predicted"/>
<keyword evidence="1" id="KW-0812">Transmembrane</keyword>
<sequence>MVKRNFIVRIFYFYLEGFRSMTLGKTLWTIIIIKLFILFFILKMFFFPNFLGKQKTEEQKQNYVGNELINRARP</sequence>
<dbReference type="RefSeq" id="WP_073401476.1">
    <property type="nucleotide sequence ID" value="NZ_FQTV01000008.1"/>
</dbReference>
<gene>
    <name evidence="2" type="ORF">SAMN05444405_108141</name>
</gene>
<keyword evidence="1" id="KW-1133">Transmembrane helix</keyword>
<organism evidence="2 3">
    <name type="scientific">Bacteroides luti</name>
    <dbReference type="NCBI Taxonomy" id="1297750"/>
    <lineage>
        <taxon>Bacteria</taxon>
        <taxon>Pseudomonadati</taxon>
        <taxon>Bacteroidota</taxon>
        <taxon>Bacteroidia</taxon>
        <taxon>Bacteroidales</taxon>
        <taxon>Bacteroidaceae</taxon>
        <taxon>Bacteroides</taxon>
    </lineage>
</organism>
<evidence type="ECO:0000256" key="1">
    <source>
        <dbReference type="SAM" id="Phobius"/>
    </source>
</evidence>
<reference evidence="2 3" key="1">
    <citation type="submission" date="2016-11" db="EMBL/GenBank/DDBJ databases">
        <authorList>
            <person name="Jaros S."/>
            <person name="Januszkiewicz K."/>
            <person name="Wedrychowicz H."/>
        </authorList>
    </citation>
    <scope>NUCLEOTIDE SEQUENCE [LARGE SCALE GENOMIC DNA]</scope>
    <source>
        <strain evidence="2 3">DSM 26991</strain>
    </source>
</reference>
<accession>A0A1M5BKH1</accession>
<evidence type="ECO:0008006" key="4">
    <source>
        <dbReference type="Google" id="ProtNLM"/>
    </source>
</evidence>
<dbReference type="STRING" id="1297750.SAMN05444405_108141"/>
<evidence type="ECO:0000313" key="2">
    <source>
        <dbReference type="EMBL" id="SHF42850.1"/>
    </source>
</evidence>
<feature type="transmembrane region" description="Helical" evidence="1">
    <location>
        <begin position="27"/>
        <end position="46"/>
    </location>
</feature>
<evidence type="ECO:0000313" key="3">
    <source>
        <dbReference type="Proteomes" id="UP000184509"/>
    </source>
</evidence>
<dbReference type="InterPro" id="IPR027853">
    <property type="entry name" value="DUF4492"/>
</dbReference>